<dbReference type="RefSeq" id="WP_290246502.1">
    <property type="nucleotide sequence ID" value="NZ_JAUFQT010000001.1"/>
</dbReference>
<evidence type="ECO:0000313" key="2">
    <source>
        <dbReference type="Proteomes" id="UP001589654"/>
    </source>
</evidence>
<gene>
    <name evidence="1" type="ORF">ACFFUR_10520</name>
</gene>
<dbReference type="SUPFAM" id="SSF53474">
    <property type="entry name" value="alpha/beta-Hydrolases"/>
    <property type="match status" value="1"/>
</dbReference>
<dbReference type="EMBL" id="JBHMEW010000059">
    <property type="protein sequence ID" value="MFB9212240.1"/>
    <property type="molecule type" value="Genomic_DNA"/>
</dbReference>
<protein>
    <recommendedName>
        <fullName evidence="3">Dienelactone hydrolase domain-containing protein</fullName>
    </recommendedName>
</protein>
<keyword evidence="2" id="KW-1185">Reference proteome</keyword>
<dbReference type="Proteomes" id="UP001589654">
    <property type="component" value="Unassembled WGS sequence"/>
</dbReference>
<name>A0ABV5J7W1_9BACT</name>
<evidence type="ECO:0000313" key="1">
    <source>
        <dbReference type="EMBL" id="MFB9212240.1"/>
    </source>
</evidence>
<accession>A0ABV5J7W1</accession>
<evidence type="ECO:0008006" key="3">
    <source>
        <dbReference type="Google" id="ProtNLM"/>
    </source>
</evidence>
<organism evidence="1 2">
    <name type="scientific">Echinicola jeungdonensis</name>
    <dbReference type="NCBI Taxonomy" id="709343"/>
    <lineage>
        <taxon>Bacteria</taxon>
        <taxon>Pseudomonadati</taxon>
        <taxon>Bacteroidota</taxon>
        <taxon>Cytophagia</taxon>
        <taxon>Cytophagales</taxon>
        <taxon>Cyclobacteriaceae</taxon>
        <taxon>Echinicola</taxon>
    </lineage>
</organism>
<dbReference type="InterPro" id="IPR029058">
    <property type="entry name" value="AB_hydrolase_fold"/>
</dbReference>
<dbReference type="Gene3D" id="3.40.50.1820">
    <property type="entry name" value="alpha/beta hydrolase"/>
    <property type="match status" value="1"/>
</dbReference>
<comment type="caution">
    <text evidence="1">The sequence shown here is derived from an EMBL/GenBank/DDBJ whole genome shotgun (WGS) entry which is preliminary data.</text>
</comment>
<reference evidence="1 2" key="1">
    <citation type="submission" date="2024-09" db="EMBL/GenBank/DDBJ databases">
        <authorList>
            <person name="Sun Q."/>
            <person name="Mori K."/>
        </authorList>
    </citation>
    <scope>NUCLEOTIDE SEQUENCE [LARGE SCALE GENOMIC DNA]</scope>
    <source>
        <strain evidence="1 2">CECT 7682</strain>
    </source>
</reference>
<proteinExistence type="predicted"/>
<sequence>MVLPIQHQIKVSFRGYPLSGTLKLPSKARGVVIIIQAAQKGRQFGDNKLLIEHLQKNYFGTFELDFKPQKTNSHYPEFNENYIMTSTLITATAYLQDLAVTKDLPIGFFGAGNGAEAVLRAATYLPQVNAVVTLGEINGFSREELALVKSPTLLLLENTEYEVFKNMIKLVDKLKKCPRKLELVTDSGDYPNSNENKVMITLETYEWFQKNMMSAVFHT</sequence>